<reference evidence="2 3" key="1">
    <citation type="submission" date="2020-10" db="EMBL/GenBank/DDBJ databases">
        <authorList>
            <person name="Castelo-Branco R."/>
            <person name="Eusebio N."/>
            <person name="Adriana R."/>
            <person name="Vieira A."/>
            <person name="Brugerolle De Fraissinette N."/>
            <person name="Rezende De Castro R."/>
            <person name="Schneider M.P."/>
            <person name="Vasconcelos V."/>
            <person name="Leao P.N."/>
        </authorList>
    </citation>
    <scope>NUCLEOTIDE SEQUENCE [LARGE SCALE GENOMIC DNA]</scope>
    <source>
        <strain evidence="2 3">LEGE 00031</strain>
    </source>
</reference>
<dbReference type="InterPro" id="IPR038765">
    <property type="entry name" value="Papain-like_cys_pep_sf"/>
</dbReference>
<dbReference type="RefSeq" id="WP_194019931.1">
    <property type="nucleotide sequence ID" value="NZ_JADEVV010000027.1"/>
</dbReference>
<dbReference type="EMBL" id="JADEVV010000027">
    <property type="protein sequence ID" value="MBE9254307.1"/>
    <property type="molecule type" value="Genomic_DNA"/>
</dbReference>
<evidence type="ECO:0000259" key="1">
    <source>
        <dbReference type="SMART" id="SM00460"/>
    </source>
</evidence>
<dbReference type="InterPro" id="IPR002931">
    <property type="entry name" value="Transglutaminase-like"/>
</dbReference>
<dbReference type="SMART" id="SM00460">
    <property type="entry name" value="TGc"/>
    <property type="match status" value="1"/>
</dbReference>
<protein>
    <submittedName>
        <fullName evidence="2">Transglutaminase family protein</fullName>
    </submittedName>
</protein>
<feature type="domain" description="Transglutaminase-like" evidence="1">
    <location>
        <begin position="174"/>
        <end position="238"/>
    </location>
</feature>
<dbReference type="Pfam" id="PF08379">
    <property type="entry name" value="Bact_transglu_N"/>
    <property type="match status" value="1"/>
</dbReference>
<proteinExistence type="predicted"/>
<dbReference type="Proteomes" id="UP000658720">
    <property type="component" value="Unassembled WGS sequence"/>
</dbReference>
<comment type="caution">
    <text evidence="2">The sequence shown here is derived from an EMBL/GenBank/DDBJ whole genome shotgun (WGS) entry which is preliminary data.</text>
</comment>
<gene>
    <name evidence="2" type="ORF">IQ217_10725</name>
</gene>
<dbReference type="InterPro" id="IPR013589">
    <property type="entry name" value="Bac_transglu_N"/>
</dbReference>
<sequence>MATYHIEHHTEYRFNQPVYLRPHRLRLRPRSNGWQNLLSYKLIIDPLPSESAAITTLDGNAEEKIWFTDPTEKLAIAVESVVETTMKNPFNFLVEPWALKLPFDYPQSLAQQLRGYLVPYEGRLDPVAVELAQDIAHDCQRQPITFLQNLTQKLYEHCTYTVRATGEPWEAGVTWRGKEGSCRDLTVLFMEVCRAMGLAARFVSGYEVGDPEVNQWELHAWAEVYLPGAGWRGYDPTHGLAVGDRHIALVASAIPAYCSPVGGEVAPVKTFLETGLAVQSELETAVKITAVNDA</sequence>
<organism evidence="2 3">
    <name type="scientific">Synechocystis salina LEGE 00031</name>
    <dbReference type="NCBI Taxonomy" id="1828736"/>
    <lineage>
        <taxon>Bacteria</taxon>
        <taxon>Bacillati</taxon>
        <taxon>Cyanobacteriota</taxon>
        <taxon>Cyanophyceae</taxon>
        <taxon>Synechococcales</taxon>
        <taxon>Merismopediaceae</taxon>
        <taxon>Synechocystis</taxon>
    </lineage>
</organism>
<evidence type="ECO:0000313" key="2">
    <source>
        <dbReference type="EMBL" id="MBE9254307.1"/>
    </source>
</evidence>
<dbReference type="Pfam" id="PF01841">
    <property type="entry name" value="Transglut_core"/>
    <property type="match status" value="1"/>
</dbReference>
<dbReference type="PANTHER" id="PTHR33490:SF1">
    <property type="entry name" value="SLL1233 PROTEIN"/>
    <property type="match status" value="1"/>
</dbReference>
<dbReference type="Gene3D" id="3.10.620.30">
    <property type="match status" value="1"/>
</dbReference>
<keyword evidence="3" id="KW-1185">Reference proteome</keyword>
<name>A0ABR9VSH4_9SYNC</name>
<accession>A0ABR9VSH4</accession>
<evidence type="ECO:0000313" key="3">
    <source>
        <dbReference type="Proteomes" id="UP000658720"/>
    </source>
</evidence>
<dbReference type="SUPFAM" id="SSF54001">
    <property type="entry name" value="Cysteine proteinases"/>
    <property type="match status" value="1"/>
</dbReference>
<dbReference type="PANTHER" id="PTHR33490">
    <property type="entry name" value="BLR5614 PROTEIN-RELATED"/>
    <property type="match status" value="1"/>
</dbReference>